<keyword evidence="7" id="KW-1185">Reference proteome</keyword>
<proteinExistence type="inferred from homology"/>
<dbReference type="InterPro" id="IPR029045">
    <property type="entry name" value="ClpP/crotonase-like_dom_sf"/>
</dbReference>
<evidence type="ECO:0008006" key="8">
    <source>
        <dbReference type="Google" id="ProtNLM"/>
    </source>
</evidence>
<reference evidence="7" key="2">
    <citation type="submission" date="2015-01" db="EMBL/GenBank/DDBJ databases">
        <title>Evolutionary Origins and Diversification of the Mycorrhizal Mutualists.</title>
        <authorList>
            <consortium name="DOE Joint Genome Institute"/>
            <consortium name="Mycorrhizal Genomics Consortium"/>
            <person name="Kohler A."/>
            <person name="Kuo A."/>
            <person name="Nagy L.G."/>
            <person name="Floudas D."/>
            <person name="Copeland A."/>
            <person name="Barry K.W."/>
            <person name="Cichocki N."/>
            <person name="Veneault-Fourrey C."/>
            <person name="LaButti K."/>
            <person name="Lindquist E.A."/>
            <person name="Lipzen A."/>
            <person name="Lundell T."/>
            <person name="Morin E."/>
            <person name="Murat C."/>
            <person name="Riley R."/>
            <person name="Ohm R."/>
            <person name="Sun H."/>
            <person name="Tunlid A."/>
            <person name="Henrissat B."/>
            <person name="Grigoriev I.V."/>
            <person name="Hibbett D.S."/>
            <person name="Martin F."/>
        </authorList>
    </citation>
    <scope>NUCLEOTIDE SEQUENCE [LARGE SCALE GENOMIC DNA]</scope>
    <source>
        <strain evidence="7">Foug A</strain>
    </source>
</reference>
<evidence type="ECO:0000256" key="5">
    <source>
        <dbReference type="ARBA" id="ARBA00023235"/>
    </source>
</evidence>
<dbReference type="AlphaFoldDB" id="A0A0C2YN36"/>
<dbReference type="GO" id="GO:0006635">
    <property type="term" value="P:fatty acid beta-oxidation"/>
    <property type="evidence" value="ECO:0007669"/>
    <property type="project" value="UniProtKB-UniPathway"/>
</dbReference>
<dbReference type="InterPro" id="IPR001753">
    <property type="entry name" value="Enoyl-CoA_hydra/iso"/>
</dbReference>
<protein>
    <recommendedName>
        <fullName evidence="8">Enoyl-CoA hydratase</fullName>
    </recommendedName>
</protein>
<dbReference type="STRING" id="1036808.A0A0C2YN36"/>
<gene>
    <name evidence="6" type="ORF">SCLCIDRAFT_1224822</name>
</gene>
<sequence>MNLTYLTVTKPKPFVAHVQMARAPVNAFNVEFWKEYAVVLDNIHEWFGDVRAVVLSSALPKIFSAGIDFEDLLNHTDSSSNDPARTALTLREHILTFQAAISAPERCPAPVIAAIHGIAYGLAVDIITACDIRYAASDTRFSIKEVDVGLAPDIGTLARLPHAASNASLAAELTYTARPFSAEEALKLGLVSRVVEGGRDKVVKEALELAEEVARKSPVAVMSAKRLLIHARDHSVAENLDYTATWNAAMLQTADIPESVRVTKAKGHEQAHFQPLPQKVASLRSKLDVKPRL</sequence>
<accession>A0A0C2YN36</accession>
<evidence type="ECO:0000313" key="6">
    <source>
        <dbReference type="EMBL" id="KIM51128.1"/>
    </source>
</evidence>
<dbReference type="InParanoid" id="A0A0C2YN36"/>
<name>A0A0C2YN36_9AGAM</name>
<evidence type="ECO:0000313" key="7">
    <source>
        <dbReference type="Proteomes" id="UP000053989"/>
    </source>
</evidence>
<dbReference type="PANTHER" id="PTHR43149">
    <property type="entry name" value="ENOYL-COA HYDRATASE"/>
    <property type="match status" value="1"/>
</dbReference>
<dbReference type="HOGENOM" id="CLU_009834_7_0_1"/>
<evidence type="ECO:0000256" key="1">
    <source>
        <dbReference type="ARBA" id="ARBA00005005"/>
    </source>
</evidence>
<dbReference type="EMBL" id="KN822283">
    <property type="protein sequence ID" value="KIM51128.1"/>
    <property type="molecule type" value="Genomic_DNA"/>
</dbReference>
<dbReference type="UniPathway" id="UPA00659"/>
<dbReference type="Proteomes" id="UP000053989">
    <property type="component" value="Unassembled WGS sequence"/>
</dbReference>
<dbReference type="SUPFAM" id="SSF52096">
    <property type="entry name" value="ClpP/crotonase"/>
    <property type="match status" value="1"/>
</dbReference>
<dbReference type="GO" id="GO:0005739">
    <property type="term" value="C:mitochondrion"/>
    <property type="evidence" value="ECO:0007669"/>
    <property type="project" value="TreeGrafter"/>
</dbReference>
<dbReference type="InterPro" id="IPR045002">
    <property type="entry name" value="Ech1-like"/>
</dbReference>
<evidence type="ECO:0000256" key="2">
    <source>
        <dbReference type="ARBA" id="ARBA00005254"/>
    </source>
</evidence>
<keyword evidence="3" id="KW-0276">Fatty acid metabolism</keyword>
<comment type="pathway">
    <text evidence="1">Lipid metabolism; fatty acid beta-oxidation.</text>
</comment>
<dbReference type="Gene3D" id="3.90.226.10">
    <property type="entry name" value="2-enoyl-CoA Hydratase, Chain A, domain 1"/>
    <property type="match status" value="1"/>
</dbReference>
<evidence type="ECO:0000256" key="4">
    <source>
        <dbReference type="ARBA" id="ARBA00023098"/>
    </source>
</evidence>
<dbReference type="PANTHER" id="PTHR43149:SF1">
    <property type="entry name" value="DELTA(3,5)-DELTA(2,4)-DIENOYL-COA ISOMERASE, MITOCHONDRIAL"/>
    <property type="match status" value="1"/>
</dbReference>
<dbReference type="FunFam" id="1.10.12.10:FF:000004">
    <property type="entry name" value="Delta3,5-delta2,4-dienoyl-CoA isomerase"/>
    <property type="match status" value="1"/>
</dbReference>
<dbReference type="CDD" id="cd06558">
    <property type="entry name" value="crotonase-like"/>
    <property type="match status" value="1"/>
</dbReference>
<dbReference type="GO" id="GO:0051750">
    <property type="term" value="F:delta(3,5)-delta(2,4)-dienoyl-CoA isomerase activity"/>
    <property type="evidence" value="ECO:0007669"/>
    <property type="project" value="TreeGrafter"/>
</dbReference>
<dbReference type="Gene3D" id="1.10.12.10">
    <property type="entry name" value="Lyase 2-enoyl-coa Hydratase, Chain A, domain 2"/>
    <property type="match status" value="1"/>
</dbReference>
<dbReference type="OrthoDB" id="14970at2759"/>
<dbReference type="Pfam" id="PF00378">
    <property type="entry name" value="ECH_1"/>
    <property type="match status" value="1"/>
</dbReference>
<evidence type="ECO:0000256" key="3">
    <source>
        <dbReference type="ARBA" id="ARBA00022832"/>
    </source>
</evidence>
<comment type="similarity">
    <text evidence="2">Belongs to the enoyl-CoA hydratase/isomerase family.</text>
</comment>
<keyword evidence="5" id="KW-0413">Isomerase</keyword>
<keyword evidence="4" id="KW-0443">Lipid metabolism</keyword>
<dbReference type="InterPro" id="IPR014748">
    <property type="entry name" value="Enoyl-CoA_hydra_C"/>
</dbReference>
<reference evidence="6 7" key="1">
    <citation type="submission" date="2014-04" db="EMBL/GenBank/DDBJ databases">
        <authorList>
            <consortium name="DOE Joint Genome Institute"/>
            <person name="Kuo A."/>
            <person name="Kohler A."/>
            <person name="Nagy L.G."/>
            <person name="Floudas D."/>
            <person name="Copeland A."/>
            <person name="Barry K.W."/>
            <person name="Cichocki N."/>
            <person name="Veneault-Fourrey C."/>
            <person name="LaButti K."/>
            <person name="Lindquist E.A."/>
            <person name="Lipzen A."/>
            <person name="Lundell T."/>
            <person name="Morin E."/>
            <person name="Murat C."/>
            <person name="Sun H."/>
            <person name="Tunlid A."/>
            <person name="Henrissat B."/>
            <person name="Grigoriev I.V."/>
            <person name="Hibbett D.S."/>
            <person name="Martin F."/>
            <person name="Nordberg H.P."/>
            <person name="Cantor M.N."/>
            <person name="Hua S.X."/>
        </authorList>
    </citation>
    <scope>NUCLEOTIDE SEQUENCE [LARGE SCALE GENOMIC DNA]</scope>
    <source>
        <strain evidence="6 7">Foug A</strain>
    </source>
</reference>
<organism evidence="6 7">
    <name type="scientific">Scleroderma citrinum Foug A</name>
    <dbReference type="NCBI Taxonomy" id="1036808"/>
    <lineage>
        <taxon>Eukaryota</taxon>
        <taxon>Fungi</taxon>
        <taxon>Dikarya</taxon>
        <taxon>Basidiomycota</taxon>
        <taxon>Agaricomycotina</taxon>
        <taxon>Agaricomycetes</taxon>
        <taxon>Agaricomycetidae</taxon>
        <taxon>Boletales</taxon>
        <taxon>Sclerodermatineae</taxon>
        <taxon>Sclerodermataceae</taxon>
        <taxon>Scleroderma</taxon>
    </lineage>
</organism>